<evidence type="ECO:0000256" key="5">
    <source>
        <dbReference type="ARBA" id="ARBA00022833"/>
    </source>
</evidence>
<dbReference type="SMART" id="SM00849">
    <property type="entry name" value="Lactamase_B"/>
    <property type="match status" value="1"/>
</dbReference>
<dbReference type="PANTHER" id="PTHR42978">
    <property type="entry name" value="QUORUM-QUENCHING LACTONASE YTNP-RELATED-RELATED"/>
    <property type="match status" value="1"/>
</dbReference>
<dbReference type="SUPFAM" id="SSF56281">
    <property type="entry name" value="Metallo-hydrolase/oxidoreductase"/>
    <property type="match status" value="1"/>
</dbReference>
<keyword evidence="4 7" id="KW-0378">Hydrolase</keyword>
<dbReference type="AlphaFoldDB" id="A0A1Y1QRJ1"/>
<name>A0A1Y1QRJ1_9GAMM</name>
<comment type="caution">
    <text evidence="7">The sequence shown here is derived from an EMBL/GenBank/DDBJ whole genome shotgun (WGS) entry which is preliminary data.</text>
</comment>
<dbReference type="EMBL" id="MTEJ01000079">
    <property type="protein sequence ID" value="OQX11824.1"/>
    <property type="molecule type" value="Genomic_DNA"/>
</dbReference>
<evidence type="ECO:0000313" key="8">
    <source>
        <dbReference type="Proteomes" id="UP000192491"/>
    </source>
</evidence>
<proteinExistence type="inferred from homology"/>
<comment type="cofactor">
    <cofactor evidence="1">
        <name>Zn(2+)</name>
        <dbReference type="ChEBI" id="CHEBI:29105"/>
    </cofactor>
</comment>
<feature type="domain" description="Metallo-beta-lactamase" evidence="6">
    <location>
        <begin position="34"/>
        <end position="271"/>
    </location>
</feature>
<evidence type="ECO:0000256" key="2">
    <source>
        <dbReference type="ARBA" id="ARBA00007749"/>
    </source>
</evidence>
<organism evidence="7 8">
    <name type="scientific">Thiothrix lacustris</name>
    <dbReference type="NCBI Taxonomy" id="525917"/>
    <lineage>
        <taxon>Bacteria</taxon>
        <taxon>Pseudomonadati</taxon>
        <taxon>Pseudomonadota</taxon>
        <taxon>Gammaproteobacteria</taxon>
        <taxon>Thiotrichales</taxon>
        <taxon>Thiotrichaceae</taxon>
        <taxon>Thiothrix</taxon>
    </lineage>
</organism>
<evidence type="ECO:0000256" key="1">
    <source>
        <dbReference type="ARBA" id="ARBA00001947"/>
    </source>
</evidence>
<dbReference type="Gene3D" id="3.60.15.10">
    <property type="entry name" value="Ribonuclease Z/Hydroxyacylglutathione hydrolase-like"/>
    <property type="match status" value="1"/>
</dbReference>
<dbReference type="Pfam" id="PF00753">
    <property type="entry name" value="Lactamase_B"/>
    <property type="match status" value="1"/>
</dbReference>
<accession>A0A1Y1QRJ1</accession>
<dbReference type="InterPro" id="IPR051013">
    <property type="entry name" value="MBL_superfamily_lactonases"/>
</dbReference>
<protein>
    <submittedName>
        <fullName evidence="7">MBL fold metallo-hydrolase</fullName>
    </submittedName>
</protein>
<evidence type="ECO:0000259" key="6">
    <source>
        <dbReference type="SMART" id="SM00849"/>
    </source>
</evidence>
<gene>
    <name evidence="7" type="ORF">BWK73_16580</name>
</gene>
<evidence type="ECO:0000313" key="7">
    <source>
        <dbReference type="EMBL" id="OQX11824.1"/>
    </source>
</evidence>
<comment type="similarity">
    <text evidence="2">Belongs to the metallo-beta-lactamase superfamily.</text>
</comment>
<reference evidence="7 8" key="1">
    <citation type="submission" date="2017-01" db="EMBL/GenBank/DDBJ databases">
        <title>Novel large sulfur bacteria in the metagenomes of groundwater-fed chemosynthetic microbial mats in the Lake Huron basin.</title>
        <authorList>
            <person name="Sharrar A.M."/>
            <person name="Flood B.E."/>
            <person name="Bailey J.V."/>
            <person name="Jones D.S."/>
            <person name="Biddanda B."/>
            <person name="Ruberg S.A."/>
            <person name="Marcus D.N."/>
            <person name="Dick G.J."/>
        </authorList>
    </citation>
    <scope>NUCLEOTIDE SEQUENCE [LARGE SCALE GENOMIC DNA]</scope>
    <source>
        <strain evidence="7">A8</strain>
    </source>
</reference>
<dbReference type="GO" id="GO:0046872">
    <property type="term" value="F:metal ion binding"/>
    <property type="evidence" value="ECO:0007669"/>
    <property type="project" value="UniProtKB-KW"/>
</dbReference>
<keyword evidence="3" id="KW-0479">Metal-binding</keyword>
<evidence type="ECO:0000256" key="4">
    <source>
        <dbReference type="ARBA" id="ARBA00022801"/>
    </source>
</evidence>
<dbReference type="PANTHER" id="PTHR42978:SF2">
    <property type="entry name" value="102 KBASES UNSTABLE REGION: FROM 1 TO 119443"/>
    <property type="match status" value="1"/>
</dbReference>
<dbReference type="Proteomes" id="UP000192491">
    <property type="component" value="Unassembled WGS sequence"/>
</dbReference>
<dbReference type="InterPro" id="IPR036866">
    <property type="entry name" value="RibonucZ/Hydroxyglut_hydro"/>
</dbReference>
<evidence type="ECO:0000256" key="3">
    <source>
        <dbReference type="ARBA" id="ARBA00022723"/>
    </source>
</evidence>
<sequence>MATTVKLHLLRVGACRHLECMAARGGRWAMMDFPALCGLIQHPTRGWILYDTGYAEHFFTATEHLPERLYRQFLPVDLPPAELLTAQLAALGLTTADIGTVIISHYHGDHIAGLRDFPQAQFFALRKDTEQFLALMGKRWRATLQGYLPGLLPDDFLPRVQAADDCAQVDLPSWLQPFTSGLDLLGDGSLLAVPLPGHSHGQMGLFMSDVDGRPVFLIGDAAWSLPFLREGHLPSRLVAMITPDRRRYAQTFRGLHQLAVKEPALALLPSHCTVAWQEYLHDA</sequence>
<dbReference type="CDD" id="cd07730">
    <property type="entry name" value="metallo-hydrolase-like_MBL-fold"/>
    <property type="match status" value="1"/>
</dbReference>
<keyword evidence="5" id="KW-0862">Zinc</keyword>
<dbReference type="InterPro" id="IPR001279">
    <property type="entry name" value="Metallo-B-lactamas"/>
</dbReference>
<dbReference type="GO" id="GO:0016787">
    <property type="term" value="F:hydrolase activity"/>
    <property type="evidence" value="ECO:0007669"/>
    <property type="project" value="UniProtKB-KW"/>
</dbReference>